<dbReference type="Proteomes" id="UP001189429">
    <property type="component" value="Unassembled WGS sequence"/>
</dbReference>
<dbReference type="EMBL" id="CAUYUJ010001492">
    <property type="protein sequence ID" value="CAK0796212.1"/>
    <property type="molecule type" value="Genomic_DNA"/>
</dbReference>
<dbReference type="Gene3D" id="3.60.10.10">
    <property type="entry name" value="Endonuclease/exonuclease/phosphatase"/>
    <property type="match status" value="1"/>
</dbReference>
<evidence type="ECO:0000259" key="2">
    <source>
        <dbReference type="Pfam" id="PF03372"/>
    </source>
</evidence>
<name>A0ABN9PT15_9DINO</name>
<feature type="domain" description="Endonuclease/exonuclease/phosphatase" evidence="2">
    <location>
        <begin position="227"/>
        <end position="372"/>
    </location>
</feature>
<dbReference type="InterPro" id="IPR005135">
    <property type="entry name" value="Endo/exonuclease/phosphatase"/>
</dbReference>
<dbReference type="SUPFAM" id="SSF56219">
    <property type="entry name" value="DNase I-like"/>
    <property type="match status" value="1"/>
</dbReference>
<evidence type="ECO:0000256" key="1">
    <source>
        <dbReference type="SAM" id="MobiDB-lite"/>
    </source>
</evidence>
<feature type="compositionally biased region" description="Basic and acidic residues" evidence="1">
    <location>
        <begin position="62"/>
        <end position="76"/>
    </location>
</feature>
<dbReference type="InterPro" id="IPR036691">
    <property type="entry name" value="Endo/exonu/phosph_ase_sf"/>
</dbReference>
<protein>
    <recommendedName>
        <fullName evidence="2">Endonuclease/exonuclease/phosphatase domain-containing protein</fullName>
    </recommendedName>
</protein>
<feature type="non-terminal residue" evidence="3">
    <location>
        <position position="1"/>
    </location>
</feature>
<keyword evidence="4" id="KW-1185">Reference proteome</keyword>
<proteinExistence type="predicted"/>
<gene>
    <name evidence="3" type="ORF">PCOR1329_LOCUS5643</name>
</gene>
<accession>A0ABN9PT15</accession>
<sequence>GGGGGKDKERAPDNAIVVQILRAFEKHSGKSMDDVVAFAEKPPASEEPQSADLSTKSLQDLLGRESRKQKQIDASRERVKEAEAALEAARKFAEEQIAQLAVHEGNLKNIKAAITARQAEAVIPDQSKVGDINSGIELLENFGKMLDAMGAHFGVDVAGMAKETAAKLEEQKQKAAEAASAAKHGGMDVDVECDPADPAIQACLKEAGVDIDDPAKAKSWSSAQTLLEWAHDSADQALPDVLCLQEHRIKSGPLLESAVRWASKRTYYMYARKAESTGDGPLQSSGGVSVLSRLAASREPQILGQLLLPSHRVESVRLNVGLAVPLHVVSLHLVTSVGLAKQTIDILTQLMEYLGSLPGPWIVLGDFNMLPEEVQEWALRAQAILWTT</sequence>
<evidence type="ECO:0000313" key="3">
    <source>
        <dbReference type="EMBL" id="CAK0796212.1"/>
    </source>
</evidence>
<dbReference type="Pfam" id="PF03372">
    <property type="entry name" value="Exo_endo_phos"/>
    <property type="match status" value="1"/>
</dbReference>
<feature type="compositionally biased region" description="Polar residues" evidence="1">
    <location>
        <begin position="47"/>
        <end position="58"/>
    </location>
</feature>
<evidence type="ECO:0000313" key="4">
    <source>
        <dbReference type="Proteomes" id="UP001189429"/>
    </source>
</evidence>
<feature type="region of interest" description="Disordered" evidence="1">
    <location>
        <begin position="41"/>
        <end position="76"/>
    </location>
</feature>
<comment type="caution">
    <text evidence="3">The sequence shown here is derived from an EMBL/GenBank/DDBJ whole genome shotgun (WGS) entry which is preliminary data.</text>
</comment>
<organism evidence="3 4">
    <name type="scientific">Prorocentrum cordatum</name>
    <dbReference type="NCBI Taxonomy" id="2364126"/>
    <lineage>
        <taxon>Eukaryota</taxon>
        <taxon>Sar</taxon>
        <taxon>Alveolata</taxon>
        <taxon>Dinophyceae</taxon>
        <taxon>Prorocentrales</taxon>
        <taxon>Prorocentraceae</taxon>
        <taxon>Prorocentrum</taxon>
    </lineage>
</organism>
<reference evidence="3" key="1">
    <citation type="submission" date="2023-10" db="EMBL/GenBank/DDBJ databases">
        <authorList>
            <person name="Chen Y."/>
            <person name="Shah S."/>
            <person name="Dougan E. K."/>
            <person name="Thang M."/>
            <person name="Chan C."/>
        </authorList>
    </citation>
    <scope>NUCLEOTIDE SEQUENCE [LARGE SCALE GENOMIC DNA]</scope>
</reference>
<feature type="non-terminal residue" evidence="3">
    <location>
        <position position="388"/>
    </location>
</feature>